<proteinExistence type="predicted"/>
<dbReference type="AlphaFoldDB" id="A0A0F9FV02"/>
<sequence length="203" mass="22044">MRQDVTLHDRFDLEKSHVLLNGTQALVRLMLMQRARDAAAGLNTAGYVTGYRGSPLGAVDQQMARARKLLEPAQVTFQPGLNEDLAATALWGSQQAELRGEGRYDGVFGLWYGKGPGVDRSGDVMRHANMAGTSPHGGVLMAMGDDHTGESSTTLHQSDWAMVDAYMPIVSPAGVQEIMDYGLYGWALSRFAGVWVGLKTMKD</sequence>
<evidence type="ECO:0000256" key="1">
    <source>
        <dbReference type="ARBA" id="ARBA00023002"/>
    </source>
</evidence>
<accession>A0A0F9FV02</accession>
<dbReference type="SUPFAM" id="SSF52518">
    <property type="entry name" value="Thiamin diphosphate-binding fold (THDP-binding)"/>
    <property type="match status" value="1"/>
</dbReference>
<comment type="caution">
    <text evidence="2">The sequence shown here is derived from an EMBL/GenBank/DDBJ whole genome shotgun (WGS) entry which is preliminary data.</text>
</comment>
<evidence type="ECO:0000313" key="2">
    <source>
        <dbReference type="EMBL" id="KKL82136.1"/>
    </source>
</evidence>
<dbReference type="GO" id="GO:0016491">
    <property type="term" value="F:oxidoreductase activity"/>
    <property type="evidence" value="ECO:0007669"/>
    <property type="project" value="UniProtKB-KW"/>
</dbReference>
<name>A0A0F9FV02_9ZZZZ</name>
<organism evidence="2">
    <name type="scientific">marine sediment metagenome</name>
    <dbReference type="NCBI Taxonomy" id="412755"/>
    <lineage>
        <taxon>unclassified sequences</taxon>
        <taxon>metagenomes</taxon>
        <taxon>ecological metagenomes</taxon>
    </lineage>
</organism>
<dbReference type="EMBL" id="LAZR01022357">
    <property type="protein sequence ID" value="KKL82136.1"/>
    <property type="molecule type" value="Genomic_DNA"/>
</dbReference>
<keyword evidence="1" id="KW-0560">Oxidoreductase</keyword>
<gene>
    <name evidence="2" type="ORF">LCGC14_1987760</name>
</gene>
<protein>
    <recommendedName>
        <fullName evidence="3">Pyruvate flavodoxin/ferredoxin oxidoreductase pyrimidine binding domain-containing protein</fullName>
    </recommendedName>
</protein>
<dbReference type="InterPro" id="IPR029061">
    <property type="entry name" value="THDP-binding"/>
</dbReference>
<evidence type="ECO:0008006" key="3">
    <source>
        <dbReference type="Google" id="ProtNLM"/>
    </source>
</evidence>
<dbReference type="CDD" id="cd07034">
    <property type="entry name" value="TPP_PYR_PFOR_IOR-alpha_like"/>
    <property type="match status" value="1"/>
</dbReference>
<dbReference type="InterPro" id="IPR002880">
    <property type="entry name" value="Pyrv_Fd/Flavodoxin_OxRdtase_N"/>
</dbReference>
<feature type="non-terminal residue" evidence="2">
    <location>
        <position position="203"/>
    </location>
</feature>
<reference evidence="2" key="1">
    <citation type="journal article" date="2015" name="Nature">
        <title>Complex archaea that bridge the gap between prokaryotes and eukaryotes.</title>
        <authorList>
            <person name="Spang A."/>
            <person name="Saw J.H."/>
            <person name="Jorgensen S.L."/>
            <person name="Zaremba-Niedzwiedzka K."/>
            <person name="Martijn J."/>
            <person name="Lind A.E."/>
            <person name="van Eijk R."/>
            <person name="Schleper C."/>
            <person name="Guy L."/>
            <person name="Ettema T.J."/>
        </authorList>
    </citation>
    <scope>NUCLEOTIDE SEQUENCE</scope>
</reference>
<dbReference type="Gene3D" id="3.40.50.970">
    <property type="match status" value="1"/>
</dbReference>